<dbReference type="SUPFAM" id="SSF52980">
    <property type="entry name" value="Restriction endonuclease-like"/>
    <property type="match status" value="1"/>
</dbReference>
<feature type="domain" description="Putative restriction endonuclease" evidence="1">
    <location>
        <begin position="15"/>
        <end position="174"/>
    </location>
</feature>
<dbReference type="OrthoDB" id="7262039at2"/>
<dbReference type="InterPro" id="IPR011335">
    <property type="entry name" value="Restrct_endonuc-II-like"/>
</dbReference>
<dbReference type="RefSeq" id="WP_092959978.1">
    <property type="nucleotide sequence ID" value="NZ_FOSQ01000004.1"/>
</dbReference>
<dbReference type="PANTHER" id="PTHR36558:SF1">
    <property type="entry name" value="RESTRICTION ENDONUCLEASE DOMAIN-CONTAINING PROTEIN-RELATED"/>
    <property type="match status" value="1"/>
</dbReference>
<organism evidence="2 3">
    <name type="scientific">Falsiroseomonas stagni DSM 19981</name>
    <dbReference type="NCBI Taxonomy" id="1123062"/>
    <lineage>
        <taxon>Bacteria</taxon>
        <taxon>Pseudomonadati</taxon>
        <taxon>Pseudomonadota</taxon>
        <taxon>Alphaproteobacteria</taxon>
        <taxon>Acetobacterales</taxon>
        <taxon>Roseomonadaceae</taxon>
        <taxon>Falsiroseomonas</taxon>
    </lineage>
</organism>
<keyword evidence="2" id="KW-0540">Nuclease</keyword>
<reference evidence="2 3" key="1">
    <citation type="submission" date="2016-10" db="EMBL/GenBank/DDBJ databases">
        <authorList>
            <person name="de Groot N.N."/>
        </authorList>
    </citation>
    <scope>NUCLEOTIDE SEQUENCE [LARGE SCALE GENOMIC DNA]</scope>
    <source>
        <strain evidence="2 3">DSM 19981</strain>
    </source>
</reference>
<keyword evidence="2" id="KW-0255">Endonuclease</keyword>
<dbReference type="Pfam" id="PF05685">
    <property type="entry name" value="Uma2"/>
    <property type="match status" value="1"/>
</dbReference>
<dbReference type="InterPro" id="IPR008538">
    <property type="entry name" value="Uma2"/>
</dbReference>
<proteinExistence type="predicted"/>
<dbReference type="CDD" id="cd06260">
    <property type="entry name" value="DUF820-like"/>
    <property type="match status" value="1"/>
</dbReference>
<dbReference type="STRING" id="1123062.SAMN02745775_10455"/>
<dbReference type="PANTHER" id="PTHR36558">
    <property type="entry name" value="GLR1098 PROTEIN"/>
    <property type="match status" value="1"/>
</dbReference>
<accession>A0A1I4AR78</accession>
<keyword evidence="3" id="KW-1185">Reference proteome</keyword>
<evidence type="ECO:0000259" key="1">
    <source>
        <dbReference type="Pfam" id="PF05685"/>
    </source>
</evidence>
<evidence type="ECO:0000313" key="2">
    <source>
        <dbReference type="EMBL" id="SFK58457.1"/>
    </source>
</evidence>
<gene>
    <name evidence="2" type="ORF">SAMN02745775_10455</name>
</gene>
<dbReference type="Gene3D" id="3.90.1570.10">
    <property type="entry name" value="tt1808, chain A"/>
    <property type="match status" value="1"/>
</dbReference>
<dbReference type="Proteomes" id="UP000199473">
    <property type="component" value="Unassembled WGS sequence"/>
</dbReference>
<dbReference type="InterPro" id="IPR012296">
    <property type="entry name" value="Nuclease_put_TT1808"/>
</dbReference>
<keyword evidence="2" id="KW-0378">Hydrolase</keyword>
<evidence type="ECO:0000313" key="3">
    <source>
        <dbReference type="Proteomes" id="UP000199473"/>
    </source>
</evidence>
<dbReference type="GO" id="GO:0004519">
    <property type="term" value="F:endonuclease activity"/>
    <property type="evidence" value="ECO:0007669"/>
    <property type="project" value="UniProtKB-KW"/>
</dbReference>
<protein>
    <submittedName>
        <fullName evidence="2">Endonuclease, Uma2 family (Restriction endonuclease fold)</fullName>
    </submittedName>
</protein>
<name>A0A1I4AR78_9PROT</name>
<sequence length="189" mass="20885">MSERLEMPPGLLTIPEFMEWVDRQPKGTYELVAGRVVVEAMAPALIRHARTKMAAWLALREALRRDHSGCEAFMDGVGVQVGTDTIRIPDASVNCGQVPDNDSRVLPEPVVVVEVLSPSTHREDTVGKFRDYFRIPSVRHYLILDPEALVVLHHRRDGDGTIQSAILGAGPLTLDPPGITVQVESLFED</sequence>
<dbReference type="AlphaFoldDB" id="A0A1I4AR78"/>
<dbReference type="EMBL" id="FOSQ01000004">
    <property type="protein sequence ID" value="SFK58457.1"/>
    <property type="molecule type" value="Genomic_DNA"/>
</dbReference>